<keyword evidence="2" id="KW-1185">Reference proteome</keyword>
<organism evidence="1 2">
    <name type="scientific">Desulfosporosinus hippei DSM 8344</name>
    <dbReference type="NCBI Taxonomy" id="1121419"/>
    <lineage>
        <taxon>Bacteria</taxon>
        <taxon>Bacillati</taxon>
        <taxon>Bacillota</taxon>
        <taxon>Clostridia</taxon>
        <taxon>Eubacteriales</taxon>
        <taxon>Desulfitobacteriaceae</taxon>
        <taxon>Desulfosporosinus</taxon>
    </lineage>
</organism>
<gene>
    <name evidence="1" type="ORF">SAMN05443529_1187</name>
</gene>
<sequence length="101" mass="11854">MRLDEGQVAEDITTAFHQRSNEILQDGFVEQRYRKFAKEKTQVYLRKFSGFGKWLSRIDRRLLSGMLLNRKYNTKQLPAIQNPIECEAHRELVLAGLQGEK</sequence>
<dbReference type="RefSeq" id="WP_092334487.1">
    <property type="nucleotide sequence ID" value="NZ_FNCP01000018.1"/>
</dbReference>
<dbReference type="AlphaFoldDB" id="A0A1G8EV93"/>
<dbReference type="EMBL" id="FNCP01000018">
    <property type="protein sequence ID" value="SDH73629.1"/>
    <property type="molecule type" value="Genomic_DNA"/>
</dbReference>
<evidence type="ECO:0000313" key="2">
    <source>
        <dbReference type="Proteomes" id="UP000198656"/>
    </source>
</evidence>
<accession>A0A1G8EV93</accession>
<dbReference type="STRING" id="1121419.SAMN05443529_1187"/>
<proteinExistence type="predicted"/>
<dbReference type="OrthoDB" id="9810906at2"/>
<evidence type="ECO:0000313" key="1">
    <source>
        <dbReference type="EMBL" id="SDH73629.1"/>
    </source>
</evidence>
<name>A0A1G8EV93_9FIRM</name>
<protein>
    <submittedName>
        <fullName evidence="1">Poly-gamma-glutamate synthesis protein (Capsule biosynthesis protein)</fullName>
    </submittedName>
</protein>
<dbReference type="Proteomes" id="UP000198656">
    <property type="component" value="Unassembled WGS sequence"/>
</dbReference>
<reference evidence="2" key="1">
    <citation type="submission" date="2016-10" db="EMBL/GenBank/DDBJ databases">
        <authorList>
            <person name="Varghese N."/>
            <person name="Submissions S."/>
        </authorList>
    </citation>
    <scope>NUCLEOTIDE SEQUENCE [LARGE SCALE GENOMIC DNA]</scope>
    <source>
        <strain evidence="2">DSM 8344</strain>
    </source>
</reference>